<proteinExistence type="predicted"/>
<reference evidence="1" key="1">
    <citation type="submission" date="2019-08" db="EMBL/GenBank/DDBJ databases">
        <authorList>
            <person name="Kucharzyk K."/>
            <person name="Murdoch R.W."/>
            <person name="Higgins S."/>
            <person name="Loffler F."/>
        </authorList>
    </citation>
    <scope>NUCLEOTIDE SEQUENCE</scope>
</reference>
<name>A0A645DJ71_9ZZZZ</name>
<gene>
    <name evidence="1" type="ORF">SDC9_136468</name>
</gene>
<accession>A0A645DJ71</accession>
<sequence>MPACIFADEAESTCRRRNQNHEKRCEPCGDKVCAVVEDTCGKPSKIFVPVAFIADHRVQCVYHFVCHHQRNSASGVEKQRCDYAVAQVFGKRFERGGTDLLERELRRVAPYNPAQLFAGSGQIVFLHLAFHLQCFGNQASVAEGVEKQQGI</sequence>
<dbReference type="EMBL" id="VSSQ01036796">
    <property type="protein sequence ID" value="MPM89359.1"/>
    <property type="molecule type" value="Genomic_DNA"/>
</dbReference>
<comment type="caution">
    <text evidence="1">The sequence shown here is derived from an EMBL/GenBank/DDBJ whole genome shotgun (WGS) entry which is preliminary data.</text>
</comment>
<protein>
    <submittedName>
        <fullName evidence="1">Uncharacterized protein</fullName>
    </submittedName>
</protein>
<organism evidence="1">
    <name type="scientific">bioreactor metagenome</name>
    <dbReference type="NCBI Taxonomy" id="1076179"/>
    <lineage>
        <taxon>unclassified sequences</taxon>
        <taxon>metagenomes</taxon>
        <taxon>ecological metagenomes</taxon>
    </lineage>
</organism>
<evidence type="ECO:0000313" key="1">
    <source>
        <dbReference type="EMBL" id="MPM89359.1"/>
    </source>
</evidence>
<dbReference type="AlphaFoldDB" id="A0A645DJ71"/>